<evidence type="ECO:0000256" key="7">
    <source>
        <dbReference type="ARBA" id="ARBA00023242"/>
    </source>
</evidence>
<keyword evidence="7 8" id="KW-0539">Nucleus</keyword>
<gene>
    <name evidence="15" type="primary">ONECUT3</name>
</gene>
<feature type="domain" description="Homeobox" evidence="12">
    <location>
        <begin position="123"/>
        <end position="183"/>
    </location>
</feature>
<dbReference type="Pfam" id="PF00046">
    <property type="entry name" value="Homeodomain"/>
    <property type="match status" value="1"/>
</dbReference>
<dbReference type="SMART" id="SM00389">
    <property type="entry name" value="HOX"/>
    <property type="match status" value="1"/>
</dbReference>
<organism evidence="14 15">
    <name type="scientific">Galeopterus variegatus</name>
    <name type="common">Malayan flying lemur</name>
    <name type="synonym">Cynocephalus variegatus</name>
    <dbReference type="NCBI Taxonomy" id="482537"/>
    <lineage>
        <taxon>Eukaryota</taxon>
        <taxon>Metazoa</taxon>
        <taxon>Chordata</taxon>
        <taxon>Craniata</taxon>
        <taxon>Vertebrata</taxon>
        <taxon>Euteleostomi</taxon>
        <taxon>Mammalia</taxon>
        <taxon>Eutheria</taxon>
        <taxon>Euarchontoglires</taxon>
        <taxon>Dermoptera</taxon>
        <taxon>Cynocephalidae</taxon>
        <taxon>Galeopterus</taxon>
    </lineage>
</organism>
<evidence type="ECO:0000256" key="2">
    <source>
        <dbReference type="ARBA" id="ARBA00008190"/>
    </source>
</evidence>
<evidence type="ECO:0000256" key="1">
    <source>
        <dbReference type="ARBA" id="ARBA00004123"/>
    </source>
</evidence>
<comment type="similarity">
    <text evidence="2 10">Belongs to the CUT homeobox family.</text>
</comment>
<dbReference type="PANTHER" id="PTHR14057:SF34">
    <property type="entry name" value="ONE CUT DOMAIN FAMILY MEMBER 3"/>
    <property type="match status" value="1"/>
</dbReference>
<dbReference type="CDD" id="cd00086">
    <property type="entry name" value="homeodomain"/>
    <property type="match status" value="1"/>
</dbReference>
<protein>
    <recommendedName>
        <fullName evidence="10">One cut domain family member</fullName>
    </recommendedName>
</protein>
<evidence type="ECO:0000259" key="13">
    <source>
        <dbReference type="PROSITE" id="PS51042"/>
    </source>
</evidence>
<feature type="region of interest" description="Disordered" evidence="11">
    <location>
        <begin position="187"/>
        <end position="226"/>
    </location>
</feature>
<dbReference type="GeneID" id="103597364"/>
<proteinExistence type="inferred from homology"/>
<feature type="compositionally biased region" description="Low complexity" evidence="11">
    <location>
        <begin position="191"/>
        <end position="205"/>
    </location>
</feature>
<keyword evidence="4 8" id="KW-0238">DNA-binding</keyword>
<comment type="subcellular location">
    <subcellularLocation>
        <location evidence="1 8 9">Nucleus</location>
    </subcellularLocation>
</comment>
<keyword evidence="14" id="KW-1185">Reference proteome</keyword>
<evidence type="ECO:0000256" key="8">
    <source>
        <dbReference type="PROSITE-ProRule" id="PRU00108"/>
    </source>
</evidence>
<evidence type="ECO:0000256" key="6">
    <source>
        <dbReference type="ARBA" id="ARBA00023163"/>
    </source>
</evidence>
<dbReference type="SUPFAM" id="SSF47413">
    <property type="entry name" value="lambda repressor-like DNA-binding domains"/>
    <property type="match status" value="1"/>
</dbReference>
<feature type="region of interest" description="Disordered" evidence="11">
    <location>
        <begin position="234"/>
        <end position="253"/>
    </location>
</feature>
<evidence type="ECO:0000313" key="14">
    <source>
        <dbReference type="Proteomes" id="UP000694923"/>
    </source>
</evidence>
<evidence type="ECO:0000256" key="11">
    <source>
        <dbReference type="SAM" id="MobiDB-lite"/>
    </source>
</evidence>
<dbReference type="Gene3D" id="1.10.10.60">
    <property type="entry name" value="Homeodomain-like"/>
    <property type="match status" value="1"/>
</dbReference>
<dbReference type="InterPro" id="IPR001356">
    <property type="entry name" value="HD"/>
</dbReference>
<keyword evidence="6 10" id="KW-0804">Transcription</keyword>
<dbReference type="InterPro" id="IPR010982">
    <property type="entry name" value="Lambda_DNA-bd_dom_sf"/>
</dbReference>
<evidence type="ECO:0000256" key="9">
    <source>
        <dbReference type="RuleBase" id="RU000682"/>
    </source>
</evidence>
<accession>A0ABM0RFM3</accession>
<feature type="domain" description="CUT" evidence="13">
    <location>
        <begin position="23"/>
        <end position="109"/>
    </location>
</feature>
<feature type="DNA-binding region" description="Homeobox" evidence="8">
    <location>
        <begin position="125"/>
        <end position="184"/>
    </location>
</feature>
<keyword evidence="5 8" id="KW-0371">Homeobox</keyword>
<evidence type="ECO:0000256" key="3">
    <source>
        <dbReference type="ARBA" id="ARBA00023015"/>
    </source>
</evidence>
<sequence>MCSHVCRSLGIVLKVRGGLGSGGSKRAAAEEINTKEVAQRITAELKRYSIPQAIFAQRILCRSQGTLSDLLRNPKPWSKLKSGRETFRRMWKWLQEPEFQRMSALRLAACKRKEQEQQKERALQPKKQRLVFTDLQRRTLIAIFKENKRPSKEMQVTISQQLGLELNTVSNFFMNARRRCMNRWAEEPGTLKKGTQGKTQAGKQGDVQVLQRRGPGRAPPGVAVRGPCGRCPAGTRWDPPPHLPAPAVALSWG</sequence>
<reference evidence="15" key="1">
    <citation type="submission" date="2025-08" db="UniProtKB">
        <authorList>
            <consortium name="RefSeq"/>
        </authorList>
    </citation>
    <scope>IDENTIFICATION</scope>
</reference>
<dbReference type="PANTHER" id="PTHR14057">
    <property type="entry name" value="TRANSCRIPTION FACTOR ONECUT"/>
    <property type="match status" value="1"/>
</dbReference>
<dbReference type="PROSITE" id="PS50071">
    <property type="entry name" value="HOMEOBOX_2"/>
    <property type="match status" value="1"/>
</dbReference>
<dbReference type="InterPro" id="IPR051649">
    <property type="entry name" value="CUT_Homeobox"/>
</dbReference>
<dbReference type="InterPro" id="IPR009057">
    <property type="entry name" value="Homeodomain-like_sf"/>
</dbReference>
<evidence type="ECO:0000259" key="12">
    <source>
        <dbReference type="PROSITE" id="PS50071"/>
    </source>
</evidence>
<name>A0ABM0RFM3_GALVR</name>
<dbReference type="PROSITE" id="PS51042">
    <property type="entry name" value="CUT"/>
    <property type="match status" value="1"/>
</dbReference>
<evidence type="ECO:0000256" key="10">
    <source>
        <dbReference type="RuleBase" id="RU361129"/>
    </source>
</evidence>
<keyword evidence="3 10" id="KW-0805">Transcription regulation</keyword>
<evidence type="ECO:0000256" key="4">
    <source>
        <dbReference type="ARBA" id="ARBA00023125"/>
    </source>
</evidence>
<dbReference type="Gene3D" id="1.10.260.40">
    <property type="entry name" value="lambda repressor-like DNA-binding domains"/>
    <property type="match status" value="1"/>
</dbReference>
<dbReference type="Pfam" id="PF02376">
    <property type="entry name" value="CUT"/>
    <property type="match status" value="1"/>
</dbReference>
<evidence type="ECO:0000313" key="15">
    <source>
        <dbReference type="RefSeq" id="XP_008579414.1"/>
    </source>
</evidence>
<dbReference type="RefSeq" id="XP_008579414.1">
    <property type="nucleotide sequence ID" value="XM_008581192.1"/>
</dbReference>
<dbReference type="Proteomes" id="UP000694923">
    <property type="component" value="Unplaced"/>
</dbReference>
<dbReference type="SMART" id="SM01109">
    <property type="entry name" value="CUT"/>
    <property type="match status" value="1"/>
</dbReference>
<dbReference type="SUPFAM" id="SSF46689">
    <property type="entry name" value="Homeodomain-like"/>
    <property type="match status" value="1"/>
</dbReference>
<evidence type="ECO:0000256" key="5">
    <source>
        <dbReference type="ARBA" id="ARBA00023155"/>
    </source>
</evidence>
<dbReference type="InterPro" id="IPR003350">
    <property type="entry name" value="CUT_dom"/>
</dbReference>